<dbReference type="InterPro" id="IPR023049">
    <property type="entry name" value="GlgC_bac"/>
</dbReference>
<dbReference type="InterPro" id="IPR029044">
    <property type="entry name" value="Nucleotide-diphossugar_trans"/>
</dbReference>
<dbReference type="RefSeq" id="WP_329775450.1">
    <property type="nucleotide sequence ID" value="NZ_JAYDYW010000007.1"/>
</dbReference>
<evidence type="ECO:0000256" key="8">
    <source>
        <dbReference type="ARBA" id="ARBA00023277"/>
    </source>
</evidence>
<evidence type="ECO:0000259" key="10">
    <source>
        <dbReference type="Pfam" id="PF00483"/>
    </source>
</evidence>
<dbReference type="NCBIfam" id="TIGR02091">
    <property type="entry name" value="glgC"/>
    <property type="match status" value="1"/>
</dbReference>
<dbReference type="Proteomes" id="UP001310248">
    <property type="component" value="Unassembled WGS sequence"/>
</dbReference>
<dbReference type="InterPro" id="IPR011831">
    <property type="entry name" value="ADP-Glc_PPase"/>
</dbReference>
<evidence type="ECO:0000313" key="12">
    <source>
        <dbReference type="EMBL" id="MEE1674301.1"/>
    </source>
</evidence>
<keyword evidence="5 9" id="KW-0547">Nucleotide-binding</keyword>
<dbReference type="EC" id="2.7.7.27" evidence="9"/>
<feature type="domain" description="Nucleotidyl transferase" evidence="10">
    <location>
        <begin position="20"/>
        <end position="284"/>
    </location>
</feature>
<dbReference type="InterPro" id="IPR056818">
    <property type="entry name" value="GlmU/GlgC-like_hexapep"/>
</dbReference>
<evidence type="ECO:0000256" key="4">
    <source>
        <dbReference type="ARBA" id="ARBA00022695"/>
    </source>
</evidence>
<sequence>MSENRYSHTSSNRLVRRSVALVLAGGKGTRLKELTNKVAKPAVSFGGKYRIIDFTLSNCINSGVRNIGVLTQYMAHDLIMHLQSGWQILNPALNERVSIIPAQQRTGENWYRGTADAVYQNLDIIDHEHYDRVLILGGDHIYKMDYSRMINFHAENDADVTVACIRKPLSQASSFGVMGLDDEGRIVDFEEKPDHPKSDPNNPEKALVSMGIYIFNMDVLDDELRKGLLKPGYSHDFGHNVIPNMLKNRKVYGYVFADKGHPGRTAYWRDVGDIDEYFAANMDLVDPNPELDLYDRDWPIITDQKQRPGAKFVFNEDERRGYATDSLLSAGTIVSGAKVNRSLLSLDVRVEEHTELEQVIALNGCSIGKNCKIRKAIIAENCVVPDGTVIGYDETEDKRRFTVSAGGVILVSCEMLS</sequence>
<feature type="site" description="Could play a key role in the communication between the regulatory and the substrate sites" evidence="9">
    <location>
        <position position="110"/>
    </location>
</feature>
<comment type="function">
    <text evidence="9">Involved in the biosynthesis of ADP-glucose, a building block required for the elongation reactions to produce glycogen. Catalyzes the reaction between ATP and alpha-D-glucose 1-phosphate (G1P) to produce pyrophosphate and ADP-Glc.</text>
</comment>
<comment type="caution">
    <text evidence="12">The sequence shown here is derived from an EMBL/GenBank/DDBJ whole genome shotgun (WGS) entry which is preliminary data.</text>
</comment>
<comment type="similarity">
    <text evidence="1 9">Belongs to the bacterial/plant glucose-1-phosphate adenylyltransferase family.</text>
</comment>
<feature type="binding site" evidence="9">
    <location>
        <position position="209"/>
    </location>
    <ligand>
        <name>alpha-D-glucose 1-phosphate</name>
        <dbReference type="ChEBI" id="CHEBI:58601"/>
    </ligand>
</feature>
<evidence type="ECO:0000256" key="1">
    <source>
        <dbReference type="ARBA" id="ARBA00010443"/>
    </source>
</evidence>
<feature type="domain" description="Glucose-1-phosphate adenylyltransferase/Bifunctional protein GlmU-like C-terminal hexapeptide" evidence="11">
    <location>
        <begin position="308"/>
        <end position="411"/>
    </location>
</feature>
<dbReference type="GO" id="GO:0008878">
    <property type="term" value="F:glucose-1-phosphate adenylyltransferase activity"/>
    <property type="evidence" value="ECO:0007669"/>
    <property type="project" value="UniProtKB-EC"/>
</dbReference>
<keyword evidence="2 9" id="KW-0321">Glycogen metabolism</keyword>
<dbReference type="Gene3D" id="3.90.550.10">
    <property type="entry name" value="Spore Coat Polysaccharide Biosynthesis Protein SpsA, Chain A"/>
    <property type="match status" value="1"/>
</dbReference>
<evidence type="ECO:0000256" key="3">
    <source>
        <dbReference type="ARBA" id="ARBA00022679"/>
    </source>
</evidence>
<dbReference type="EMBL" id="JAYDYW010000007">
    <property type="protein sequence ID" value="MEE1674301.1"/>
    <property type="molecule type" value="Genomic_DNA"/>
</dbReference>
<evidence type="ECO:0000256" key="7">
    <source>
        <dbReference type="ARBA" id="ARBA00023056"/>
    </source>
</evidence>
<comment type="pathway">
    <text evidence="9">Glycan biosynthesis; glycogen biosynthesis.</text>
</comment>
<feature type="binding site" evidence="9">
    <location>
        <position position="176"/>
    </location>
    <ligand>
        <name>alpha-D-glucose 1-phosphate</name>
        <dbReference type="ChEBI" id="CHEBI:58601"/>
    </ligand>
</feature>
<evidence type="ECO:0000259" key="11">
    <source>
        <dbReference type="Pfam" id="PF24894"/>
    </source>
</evidence>
<keyword evidence="3 9" id="KW-0808">Transferase</keyword>
<keyword evidence="7 9" id="KW-0320">Glycogen biosynthesis</keyword>
<dbReference type="InterPro" id="IPR005836">
    <property type="entry name" value="ADP_Glu_pyroP_CS"/>
</dbReference>
<reference evidence="13" key="1">
    <citation type="submission" date="2023-07" db="EMBL/GenBank/DDBJ databases">
        <title>Draft genome sequence of Agarivorans aestuarii strain ZMCS4, a CAZymes producing bacteria isolated from the marine brown algae Clodostephus spongiosus.</title>
        <authorList>
            <person name="Lorente B."/>
            <person name="Cabral C."/>
            <person name="Frias J."/>
            <person name="Faria J."/>
            <person name="Toubarro D."/>
        </authorList>
    </citation>
    <scope>NUCLEOTIDE SEQUENCE [LARGE SCALE GENOMIC DNA]</scope>
    <source>
        <strain evidence="13">ZMCS4</strain>
    </source>
</reference>
<dbReference type="HAMAP" id="MF_00624">
    <property type="entry name" value="GlgC"/>
    <property type="match status" value="1"/>
</dbReference>
<evidence type="ECO:0000256" key="6">
    <source>
        <dbReference type="ARBA" id="ARBA00022840"/>
    </source>
</evidence>
<keyword evidence="13" id="KW-1185">Reference proteome</keyword>
<dbReference type="Pfam" id="PF00483">
    <property type="entry name" value="NTP_transferase"/>
    <property type="match status" value="1"/>
</dbReference>
<keyword evidence="6 9" id="KW-0067">ATP-binding</keyword>
<dbReference type="InterPro" id="IPR011004">
    <property type="entry name" value="Trimer_LpxA-like_sf"/>
</dbReference>
<dbReference type="NCBIfam" id="NF001947">
    <property type="entry name" value="PRK00725.1"/>
    <property type="match status" value="1"/>
</dbReference>
<evidence type="ECO:0000256" key="2">
    <source>
        <dbReference type="ARBA" id="ARBA00022600"/>
    </source>
</evidence>
<accession>A0ABU7G4I5</accession>
<dbReference type="NCBIfam" id="NF002023">
    <property type="entry name" value="PRK00844.1"/>
    <property type="match status" value="1"/>
</dbReference>
<dbReference type="PROSITE" id="PS00808">
    <property type="entry name" value="ADP_GLC_PYROPHOSPH_1"/>
    <property type="match status" value="1"/>
</dbReference>
<organism evidence="12 13">
    <name type="scientific">Agarivorans aestuarii</name>
    <dbReference type="NCBI Taxonomy" id="1563703"/>
    <lineage>
        <taxon>Bacteria</taxon>
        <taxon>Pseudomonadati</taxon>
        <taxon>Pseudomonadota</taxon>
        <taxon>Gammaproteobacteria</taxon>
        <taxon>Alteromonadales</taxon>
        <taxon>Alteromonadaceae</taxon>
        <taxon>Agarivorans</taxon>
    </lineage>
</organism>
<dbReference type="SUPFAM" id="SSF51161">
    <property type="entry name" value="Trimeric LpxA-like enzymes"/>
    <property type="match status" value="1"/>
</dbReference>
<evidence type="ECO:0000256" key="5">
    <source>
        <dbReference type="ARBA" id="ARBA00022741"/>
    </source>
</evidence>
<dbReference type="PANTHER" id="PTHR43523:SF2">
    <property type="entry name" value="GLUCOSE-1-PHOSPHATE ADENYLYLTRANSFERASE"/>
    <property type="match status" value="1"/>
</dbReference>
<evidence type="ECO:0000256" key="9">
    <source>
        <dbReference type="HAMAP-Rule" id="MF_00624"/>
    </source>
</evidence>
<protein>
    <recommendedName>
        <fullName evidence="9">Glucose-1-phosphate adenylyltransferase</fullName>
        <ecNumber evidence="9">2.7.7.27</ecNumber>
    </recommendedName>
    <alternativeName>
        <fullName evidence="9">ADP-glucose pyrophosphorylase</fullName>
        <shortName evidence="9">ADPGlc PPase</shortName>
    </alternativeName>
    <alternativeName>
        <fullName evidence="9">ADP-glucose synthase</fullName>
    </alternativeName>
</protein>
<evidence type="ECO:0000313" key="13">
    <source>
        <dbReference type="Proteomes" id="UP001310248"/>
    </source>
</evidence>
<dbReference type="SUPFAM" id="SSF53448">
    <property type="entry name" value="Nucleotide-diphospho-sugar transferases"/>
    <property type="match status" value="1"/>
</dbReference>
<dbReference type="CDD" id="cd02508">
    <property type="entry name" value="ADP_Glucose_PP"/>
    <property type="match status" value="1"/>
</dbReference>
<dbReference type="PANTHER" id="PTHR43523">
    <property type="entry name" value="GLUCOSE-1-PHOSPHATE ADENYLYLTRANSFERASE-RELATED"/>
    <property type="match status" value="1"/>
</dbReference>
<dbReference type="Gene3D" id="2.160.10.10">
    <property type="entry name" value="Hexapeptide repeat proteins"/>
    <property type="match status" value="1"/>
</dbReference>
<comment type="catalytic activity">
    <reaction evidence="9">
        <text>alpha-D-glucose 1-phosphate + ATP + H(+) = ADP-alpha-D-glucose + diphosphate</text>
        <dbReference type="Rhea" id="RHEA:12120"/>
        <dbReference type="ChEBI" id="CHEBI:15378"/>
        <dbReference type="ChEBI" id="CHEBI:30616"/>
        <dbReference type="ChEBI" id="CHEBI:33019"/>
        <dbReference type="ChEBI" id="CHEBI:57498"/>
        <dbReference type="ChEBI" id="CHEBI:58601"/>
        <dbReference type="EC" id="2.7.7.27"/>
    </reaction>
</comment>
<dbReference type="PROSITE" id="PS00810">
    <property type="entry name" value="ADP_GLC_PYROPHOSPH_3"/>
    <property type="match status" value="1"/>
</dbReference>
<dbReference type="PROSITE" id="PS00809">
    <property type="entry name" value="ADP_GLC_PYROPHOSPH_2"/>
    <property type="match status" value="1"/>
</dbReference>
<feature type="binding site" evidence="9">
    <location>
        <position position="111"/>
    </location>
    <ligand>
        <name>alpha-D-glucose 1-phosphate</name>
        <dbReference type="ChEBI" id="CHEBI:58601"/>
    </ligand>
</feature>
<keyword evidence="4 9" id="KW-0548">Nucleotidyltransferase</keyword>
<dbReference type="Pfam" id="PF24894">
    <property type="entry name" value="Hexapep_GlmU"/>
    <property type="match status" value="1"/>
</dbReference>
<feature type="binding site" evidence="9">
    <location>
        <begin position="191"/>
        <end position="192"/>
    </location>
    <ligand>
        <name>alpha-D-glucose 1-phosphate</name>
        <dbReference type="ChEBI" id="CHEBI:58601"/>
    </ligand>
</feature>
<keyword evidence="8 9" id="KW-0119">Carbohydrate metabolism</keyword>
<proteinExistence type="inferred from homology"/>
<gene>
    <name evidence="9 12" type="primary">glgC</name>
    <name evidence="12" type="ORF">SNR37_003738</name>
</gene>
<name>A0ABU7G4I5_9ALTE</name>
<dbReference type="InterPro" id="IPR005835">
    <property type="entry name" value="NTP_transferase_dom"/>
</dbReference>
<feature type="site" description="Could play a key role in the communication between the regulatory and the substrate sites" evidence="9">
    <location>
        <position position="72"/>
    </location>
</feature>
<comment type="subunit">
    <text evidence="9">Homotetramer.</text>
</comment>
<dbReference type="CDD" id="cd04651">
    <property type="entry name" value="LbH_G1P_AT_C"/>
    <property type="match status" value="1"/>
</dbReference>
<reference evidence="12 13" key="2">
    <citation type="submission" date="2023-12" db="EMBL/GenBank/DDBJ databases">
        <authorList>
            <consortium name="Cladostephus spongiosus"/>
            <person name="Lorente B."/>
            <person name="Cabral C."/>
            <person name="Frias J."/>
            <person name="Faria J."/>
            <person name="Toubarro D."/>
        </authorList>
    </citation>
    <scope>NUCLEOTIDE SEQUENCE [LARGE SCALE GENOMIC DNA]</scope>
    <source>
        <strain evidence="12 13">ZMCS4</strain>
    </source>
</reference>